<feature type="compositionally biased region" description="Polar residues" evidence="4">
    <location>
        <begin position="86"/>
        <end position="98"/>
    </location>
</feature>
<gene>
    <name evidence="5" type="ORF">AB205_0085850</name>
</gene>
<evidence type="ECO:0000256" key="2">
    <source>
        <dbReference type="ARBA" id="ARBA00023163"/>
    </source>
</evidence>
<evidence type="ECO:0000256" key="1">
    <source>
        <dbReference type="ARBA" id="ARBA00023015"/>
    </source>
</evidence>
<organism evidence="5 6">
    <name type="scientific">Aquarana catesbeiana</name>
    <name type="common">American bullfrog</name>
    <name type="synonym">Rana catesbeiana</name>
    <dbReference type="NCBI Taxonomy" id="8400"/>
    <lineage>
        <taxon>Eukaryota</taxon>
        <taxon>Metazoa</taxon>
        <taxon>Chordata</taxon>
        <taxon>Craniata</taxon>
        <taxon>Vertebrata</taxon>
        <taxon>Euteleostomi</taxon>
        <taxon>Amphibia</taxon>
        <taxon>Batrachia</taxon>
        <taxon>Anura</taxon>
        <taxon>Neobatrachia</taxon>
        <taxon>Ranoidea</taxon>
        <taxon>Ranidae</taxon>
        <taxon>Aquarana</taxon>
    </lineage>
</organism>
<keyword evidence="1" id="KW-0805">Transcription regulation</keyword>
<dbReference type="OrthoDB" id="10029558at2759"/>
<protein>
    <submittedName>
        <fullName evidence="5">Uncharacterized protein</fullName>
    </submittedName>
</protein>
<dbReference type="PANTHER" id="PTHR46078:SF3">
    <property type="entry name" value="FORKHEAD BOX PROTEIN J3"/>
    <property type="match status" value="1"/>
</dbReference>
<feature type="region of interest" description="Disordered" evidence="4">
    <location>
        <begin position="39"/>
        <end position="101"/>
    </location>
</feature>
<evidence type="ECO:0000256" key="3">
    <source>
        <dbReference type="ARBA" id="ARBA00023242"/>
    </source>
</evidence>
<dbReference type="EMBL" id="KV950559">
    <property type="protein sequence ID" value="PIO25544.1"/>
    <property type="molecule type" value="Genomic_DNA"/>
</dbReference>
<feature type="region of interest" description="Disordered" evidence="4">
    <location>
        <begin position="136"/>
        <end position="194"/>
    </location>
</feature>
<feature type="compositionally biased region" description="Low complexity" evidence="4">
    <location>
        <begin position="51"/>
        <end position="75"/>
    </location>
</feature>
<keyword evidence="3" id="KW-0539">Nucleus</keyword>
<dbReference type="GO" id="GO:0005634">
    <property type="term" value="C:nucleus"/>
    <property type="evidence" value="ECO:0007669"/>
    <property type="project" value="TreeGrafter"/>
</dbReference>
<dbReference type="InterPro" id="IPR045912">
    <property type="entry name" value="FOXJ2/3-like"/>
</dbReference>
<evidence type="ECO:0000313" key="5">
    <source>
        <dbReference type="EMBL" id="PIO25544.1"/>
    </source>
</evidence>
<feature type="compositionally biased region" description="Polar residues" evidence="4">
    <location>
        <begin position="39"/>
        <end position="50"/>
    </location>
</feature>
<dbReference type="GO" id="GO:0000978">
    <property type="term" value="F:RNA polymerase II cis-regulatory region sequence-specific DNA binding"/>
    <property type="evidence" value="ECO:0007669"/>
    <property type="project" value="TreeGrafter"/>
</dbReference>
<evidence type="ECO:0000313" key="6">
    <source>
        <dbReference type="Proteomes" id="UP000228934"/>
    </source>
</evidence>
<keyword evidence="6" id="KW-1185">Reference proteome</keyword>
<feature type="non-terminal residue" evidence="5">
    <location>
        <position position="1"/>
    </location>
</feature>
<reference evidence="6" key="1">
    <citation type="journal article" date="2017" name="Nat. Commun.">
        <title>The North American bullfrog draft genome provides insight into hormonal regulation of long noncoding RNA.</title>
        <authorList>
            <person name="Hammond S.A."/>
            <person name="Warren R.L."/>
            <person name="Vandervalk B.P."/>
            <person name="Kucuk E."/>
            <person name="Khan H."/>
            <person name="Gibb E.A."/>
            <person name="Pandoh P."/>
            <person name="Kirk H."/>
            <person name="Zhao Y."/>
            <person name="Jones M."/>
            <person name="Mungall A.J."/>
            <person name="Coope R."/>
            <person name="Pleasance S."/>
            <person name="Moore R.A."/>
            <person name="Holt R.A."/>
            <person name="Round J.M."/>
            <person name="Ohora S."/>
            <person name="Walle B.V."/>
            <person name="Veldhoen N."/>
            <person name="Helbing C.C."/>
            <person name="Birol I."/>
        </authorList>
    </citation>
    <scope>NUCLEOTIDE SEQUENCE [LARGE SCALE GENOMIC DNA]</scope>
</reference>
<dbReference type="Proteomes" id="UP000228934">
    <property type="component" value="Unassembled WGS sequence"/>
</dbReference>
<feature type="compositionally biased region" description="Polar residues" evidence="4">
    <location>
        <begin position="136"/>
        <end position="171"/>
    </location>
</feature>
<dbReference type="PANTHER" id="PTHR46078">
    <property type="entry name" value="FORKHEAD BOX PROTEIN J2 FAMILY MEMBER"/>
    <property type="match status" value="1"/>
</dbReference>
<dbReference type="AlphaFoldDB" id="A0A2G9RCH3"/>
<dbReference type="GO" id="GO:0000981">
    <property type="term" value="F:DNA-binding transcription factor activity, RNA polymerase II-specific"/>
    <property type="evidence" value="ECO:0007669"/>
    <property type="project" value="TreeGrafter"/>
</dbReference>
<evidence type="ECO:0000256" key="4">
    <source>
        <dbReference type="SAM" id="MobiDB-lite"/>
    </source>
</evidence>
<keyword evidence="2" id="KW-0804">Transcription</keyword>
<sequence>ASTPYSIDSDSLGMDCIISGSASPNMAINTVTNKVTLYGNTSQDGNDSPRSSLNNSLSDQSVSSLNLNSVGSVHSYTPVTSHPEPSASNLTQQSQYSTPEREKLFPDYNFEDLSDSFRSLYKNVFAQSASQGMLSLQSESSQQTHSPCSYQHSPSSTMSSQQHGSQSNLTNSHASSLGSTVVSSPSSHHIYTTL</sequence>
<proteinExistence type="predicted"/>
<name>A0A2G9RCH3_AQUCT</name>
<feature type="compositionally biased region" description="Low complexity" evidence="4">
    <location>
        <begin position="172"/>
        <end position="194"/>
    </location>
</feature>
<accession>A0A2G9RCH3</accession>